<dbReference type="EMBL" id="GGEC01028810">
    <property type="protein sequence ID" value="MBX09294.1"/>
    <property type="molecule type" value="Transcribed_RNA"/>
</dbReference>
<name>A0A2P2KU86_RHIMU</name>
<reference evidence="1" key="1">
    <citation type="submission" date="2018-02" db="EMBL/GenBank/DDBJ databases">
        <title>Rhizophora mucronata_Transcriptome.</title>
        <authorList>
            <person name="Meera S.P."/>
            <person name="Sreeshan A."/>
            <person name="Augustine A."/>
        </authorList>
    </citation>
    <scope>NUCLEOTIDE SEQUENCE</scope>
    <source>
        <tissue evidence="1">Leaf</tissue>
    </source>
</reference>
<proteinExistence type="predicted"/>
<dbReference type="AlphaFoldDB" id="A0A2P2KU86"/>
<accession>A0A2P2KU86</accession>
<protein>
    <submittedName>
        <fullName evidence="1">Uncharacterized protein</fullName>
    </submittedName>
</protein>
<sequence length="70" mass="8125">MTKDVHMDGMIICSMKILLRADMVGCDYCCYSLWIMLFEIKGNQEIRSMLTSHTLRLRFNGIGFILCVLM</sequence>
<evidence type="ECO:0000313" key="1">
    <source>
        <dbReference type="EMBL" id="MBX09294.1"/>
    </source>
</evidence>
<organism evidence="1">
    <name type="scientific">Rhizophora mucronata</name>
    <name type="common">Asiatic mangrove</name>
    <dbReference type="NCBI Taxonomy" id="61149"/>
    <lineage>
        <taxon>Eukaryota</taxon>
        <taxon>Viridiplantae</taxon>
        <taxon>Streptophyta</taxon>
        <taxon>Embryophyta</taxon>
        <taxon>Tracheophyta</taxon>
        <taxon>Spermatophyta</taxon>
        <taxon>Magnoliopsida</taxon>
        <taxon>eudicotyledons</taxon>
        <taxon>Gunneridae</taxon>
        <taxon>Pentapetalae</taxon>
        <taxon>rosids</taxon>
        <taxon>fabids</taxon>
        <taxon>Malpighiales</taxon>
        <taxon>Rhizophoraceae</taxon>
        <taxon>Rhizophora</taxon>
    </lineage>
</organism>